<evidence type="ECO:0000256" key="1">
    <source>
        <dbReference type="ARBA" id="ARBA00022679"/>
    </source>
</evidence>
<keyword evidence="1 4" id="KW-0808">Transferase</keyword>
<protein>
    <submittedName>
        <fullName evidence="4">Phosphinothricin N-acetyltransferase</fullName>
        <ecNumber evidence="4">2.3.1.183</ecNumber>
    </submittedName>
</protein>
<dbReference type="GO" id="GO:0102971">
    <property type="term" value="F:phosphinothricin N-acetyltransferase activity"/>
    <property type="evidence" value="ECO:0007669"/>
    <property type="project" value="UniProtKB-EC"/>
</dbReference>
<proteinExistence type="predicted"/>
<dbReference type="PROSITE" id="PS51186">
    <property type="entry name" value="GNAT"/>
    <property type="match status" value="1"/>
</dbReference>
<dbReference type="InterPro" id="IPR000182">
    <property type="entry name" value="GNAT_dom"/>
</dbReference>
<dbReference type="EC" id="2.3.1.183" evidence="4"/>
<dbReference type="Proteomes" id="UP000838686">
    <property type="component" value="Unassembled WGS sequence"/>
</dbReference>
<dbReference type="SUPFAM" id="SSF55729">
    <property type="entry name" value="Acyl-CoA N-acyltransferases (Nat)"/>
    <property type="match status" value="1"/>
</dbReference>
<dbReference type="CDD" id="cd04301">
    <property type="entry name" value="NAT_SF"/>
    <property type="match status" value="1"/>
</dbReference>
<evidence type="ECO:0000313" key="4">
    <source>
        <dbReference type="EMBL" id="CAH1215237.1"/>
    </source>
</evidence>
<dbReference type="EMBL" id="CAKMMF010000024">
    <property type="protein sequence ID" value="CAH1215237.1"/>
    <property type="molecule type" value="Genomic_DNA"/>
</dbReference>
<evidence type="ECO:0000256" key="2">
    <source>
        <dbReference type="ARBA" id="ARBA00023315"/>
    </source>
</evidence>
<dbReference type="PANTHER" id="PTHR43072:SF23">
    <property type="entry name" value="UPF0039 PROTEIN C11D3.02C"/>
    <property type="match status" value="1"/>
</dbReference>
<dbReference type="Pfam" id="PF00583">
    <property type="entry name" value="Acetyltransf_1"/>
    <property type="match status" value="1"/>
</dbReference>
<sequence>MIYFPLFDEWSATNLSSISFHEYTESYLEAVRHTYNYFVEHTTVSFDMEPLTTEQMSLAIQPLHDRYRSHVVCIDGRYAGYMLITQHKKKAAFNPTGEVTIYLNPEETGKGLGSHSLQFVEDTARELGFHSLIATICSENTASISLFTRYGYEQAAHYKEVGFKFGRWLDIVTYQKLLNDCIE</sequence>
<comment type="caution">
    <text evidence="4">The sequence shown here is derived from an EMBL/GenBank/DDBJ whole genome shotgun (WGS) entry which is preliminary data.</text>
</comment>
<organism evidence="4 5">
    <name type="scientific">Paenibacillus plantiphilus</name>
    <dbReference type="NCBI Taxonomy" id="2905650"/>
    <lineage>
        <taxon>Bacteria</taxon>
        <taxon>Bacillati</taxon>
        <taxon>Bacillota</taxon>
        <taxon>Bacilli</taxon>
        <taxon>Bacillales</taxon>
        <taxon>Paenibacillaceae</taxon>
        <taxon>Paenibacillus</taxon>
    </lineage>
</organism>
<feature type="domain" description="N-acetyltransferase" evidence="3">
    <location>
        <begin position="18"/>
        <end position="179"/>
    </location>
</feature>
<reference evidence="4" key="1">
    <citation type="submission" date="2022-01" db="EMBL/GenBank/DDBJ databases">
        <authorList>
            <person name="Criscuolo A."/>
        </authorList>
    </citation>
    <scope>NUCLEOTIDE SEQUENCE</scope>
    <source>
        <strain evidence="4">CIP111893</strain>
    </source>
</reference>
<evidence type="ECO:0000259" key="3">
    <source>
        <dbReference type="PROSITE" id="PS51186"/>
    </source>
</evidence>
<accession>A0ABM9CK19</accession>
<evidence type="ECO:0000313" key="5">
    <source>
        <dbReference type="Proteomes" id="UP000838686"/>
    </source>
</evidence>
<dbReference type="PANTHER" id="PTHR43072">
    <property type="entry name" value="N-ACETYLTRANSFERASE"/>
    <property type="match status" value="1"/>
</dbReference>
<dbReference type="InterPro" id="IPR016181">
    <property type="entry name" value="Acyl_CoA_acyltransferase"/>
</dbReference>
<name>A0ABM9CK19_9BACL</name>
<dbReference type="Gene3D" id="3.40.630.30">
    <property type="match status" value="1"/>
</dbReference>
<keyword evidence="2 4" id="KW-0012">Acyltransferase</keyword>
<gene>
    <name evidence="4" type="primary">bar</name>
    <name evidence="4" type="ORF">PAECIP111893_03899</name>
</gene>
<keyword evidence="5" id="KW-1185">Reference proteome</keyword>